<dbReference type="Gene3D" id="1.10.287.370">
    <property type="match status" value="1"/>
</dbReference>
<dbReference type="AlphaFoldDB" id="A0AAD8LIC8"/>
<protein>
    <recommendedName>
        <fullName evidence="5">Prefoldin subunit 6</fullName>
    </recommendedName>
</protein>
<dbReference type="InterPro" id="IPR002777">
    <property type="entry name" value="PFD_beta-like"/>
</dbReference>
<evidence type="ECO:0000256" key="1">
    <source>
        <dbReference type="ARBA" id="ARBA00008045"/>
    </source>
</evidence>
<dbReference type="GO" id="GO:0016272">
    <property type="term" value="C:prefoldin complex"/>
    <property type="evidence" value="ECO:0007669"/>
    <property type="project" value="InterPro"/>
</dbReference>
<comment type="similarity">
    <text evidence="1">Belongs to the prefoldin subunit beta family.</text>
</comment>
<gene>
    <name evidence="3" type="ORF">BgAZ_401470</name>
</gene>
<accession>A0AAD8LIC8</accession>
<evidence type="ECO:0000313" key="3">
    <source>
        <dbReference type="EMBL" id="KAK1442117.1"/>
    </source>
</evidence>
<dbReference type="SUPFAM" id="SSF46579">
    <property type="entry name" value="Prefoldin"/>
    <property type="match status" value="1"/>
</dbReference>
<proteinExistence type="inferred from homology"/>
<name>A0AAD8LIC8_BABGI</name>
<dbReference type="CDD" id="cd23161">
    <property type="entry name" value="Prefoldin_6"/>
    <property type="match status" value="1"/>
</dbReference>
<reference evidence="3" key="1">
    <citation type="submission" date="2023-08" db="EMBL/GenBank/DDBJ databases">
        <title>Draft sequence of the Babesia gibsoni genome.</title>
        <authorList>
            <person name="Yamagishi J.Y."/>
            <person name="Xuan X.X."/>
        </authorList>
    </citation>
    <scope>NUCLEOTIDE SEQUENCE</scope>
    <source>
        <strain evidence="3">Azabu</strain>
    </source>
</reference>
<dbReference type="Proteomes" id="UP001230268">
    <property type="component" value="Unassembled WGS sequence"/>
</dbReference>
<keyword evidence="2" id="KW-0143">Chaperone</keyword>
<dbReference type="PANTHER" id="PTHR21431">
    <property type="entry name" value="PREFOLDIN SUBUNIT 6"/>
    <property type="match status" value="1"/>
</dbReference>
<comment type="caution">
    <text evidence="3">The sequence shown here is derived from an EMBL/GenBank/DDBJ whole genome shotgun (WGS) entry which is preliminary data.</text>
</comment>
<dbReference type="InterPro" id="IPR009053">
    <property type="entry name" value="Prefoldin"/>
</dbReference>
<dbReference type="GO" id="GO:0006457">
    <property type="term" value="P:protein folding"/>
    <property type="evidence" value="ECO:0007669"/>
    <property type="project" value="InterPro"/>
</dbReference>
<dbReference type="GO" id="GO:0005737">
    <property type="term" value="C:cytoplasm"/>
    <property type="evidence" value="ECO:0007669"/>
    <property type="project" value="TreeGrafter"/>
</dbReference>
<dbReference type="Pfam" id="PF01920">
    <property type="entry name" value="Prefoldin_2"/>
    <property type="match status" value="1"/>
</dbReference>
<evidence type="ECO:0008006" key="5">
    <source>
        <dbReference type="Google" id="ProtNLM"/>
    </source>
</evidence>
<dbReference type="GO" id="GO:0051131">
    <property type="term" value="P:chaperone-mediated protein complex assembly"/>
    <property type="evidence" value="ECO:0007669"/>
    <property type="project" value="TreeGrafter"/>
</dbReference>
<dbReference type="EMBL" id="JAVEPI010000004">
    <property type="protein sequence ID" value="KAK1442117.1"/>
    <property type="molecule type" value="Genomic_DNA"/>
</dbReference>
<evidence type="ECO:0000256" key="2">
    <source>
        <dbReference type="ARBA" id="ARBA00023186"/>
    </source>
</evidence>
<keyword evidence="4" id="KW-1185">Reference proteome</keyword>
<evidence type="ECO:0000313" key="4">
    <source>
        <dbReference type="Proteomes" id="UP001230268"/>
    </source>
</evidence>
<dbReference type="PANTHER" id="PTHR21431:SF0">
    <property type="entry name" value="PREFOLDIN SUBUNIT 6"/>
    <property type="match status" value="1"/>
</dbReference>
<dbReference type="GO" id="GO:0051082">
    <property type="term" value="F:unfolded protein binding"/>
    <property type="evidence" value="ECO:0007669"/>
    <property type="project" value="InterPro"/>
</dbReference>
<organism evidence="3 4">
    <name type="scientific">Babesia gibsoni</name>
    <dbReference type="NCBI Taxonomy" id="33632"/>
    <lineage>
        <taxon>Eukaryota</taxon>
        <taxon>Sar</taxon>
        <taxon>Alveolata</taxon>
        <taxon>Apicomplexa</taxon>
        <taxon>Aconoidasida</taxon>
        <taxon>Piroplasmida</taxon>
        <taxon>Babesiidae</taxon>
        <taxon>Babesia</taxon>
    </lineage>
</organism>
<sequence length="110" mass="12327">MEALVVEVNALRQQYRDVAAAHSQLLTQQNECTTELEILEDDAKIYKSTGPILTTQSKSDAMMTITKRMEYIAAELEKKSDAMTSLQKSIEDKCRKLDASSAQQNIARSN</sequence>
<dbReference type="GO" id="GO:0051087">
    <property type="term" value="F:protein-folding chaperone binding"/>
    <property type="evidence" value="ECO:0007669"/>
    <property type="project" value="TreeGrafter"/>
</dbReference>